<gene>
    <name evidence="2" type="ORF">Acr_24g0006660</name>
</gene>
<feature type="compositionally biased region" description="Acidic residues" evidence="1">
    <location>
        <begin position="63"/>
        <end position="76"/>
    </location>
</feature>
<dbReference type="Proteomes" id="UP000585474">
    <property type="component" value="Unassembled WGS sequence"/>
</dbReference>
<sequence length="146" mass="16993">MQKMKKEMNLMRRGKEEWEEEDEEDEKEKDEEEEKSEEKGREKDKEGEQEKEEVEKQEKEGVDREEDEIDKEDSSETESNHSPIKLQTTESKYMLRQRAMTKFTNIVETTLELTPSPSSSQPSTPIHVSSPQAPLPRTSPPSSSPH</sequence>
<dbReference type="EMBL" id="BJWL01000024">
    <property type="protein sequence ID" value="GFZ14476.1"/>
    <property type="molecule type" value="Genomic_DNA"/>
</dbReference>
<name>A0A7J0GUL0_9ERIC</name>
<accession>A0A7J0GUL0</accession>
<feature type="compositionally biased region" description="Basic and acidic residues" evidence="1">
    <location>
        <begin position="1"/>
        <end position="16"/>
    </location>
</feature>
<feature type="compositionally biased region" description="Basic and acidic residues" evidence="1">
    <location>
        <begin position="36"/>
        <end position="62"/>
    </location>
</feature>
<feature type="compositionally biased region" description="Polar residues" evidence="1">
    <location>
        <begin position="80"/>
        <end position="91"/>
    </location>
</feature>
<organism evidence="2 3">
    <name type="scientific">Actinidia rufa</name>
    <dbReference type="NCBI Taxonomy" id="165716"/>
    <lineage>
        <taxon>Eukaryota</taxon>
        <taxon>Viridiplantae</taxon>
        <taxon>Streptophyta</taxon>
        <taxon>Embryophyta</taxon>
        <taxon>Tracheophyta</taxon>
        <taxon>Spermatophyta</taxon>
        <taxon>Magnoliopsida</taxon>
        <taxon>eudicotyledons</taxon>
        <taxon>Gunneridae</taxon>
        <taxon>Pentapetalae</taxon>
        <taxon>asterids</taxon>
        <taxon>Ericales</taxon>
        <taxon>Actinidiaceae</taxon>
        <taxon>Actinidia</taxon>
    </lineage>
</organism>
<comment type="caution">
    <text evidence="2">The sequence shown here is derived from an EMBL/GenBank/DDBJ whole genome shotgun (WGS) entry which is preliminary data.</text>
</comment>
<feature type="compositionally biased region" description="Low complexity" evidence="1">
    <location>
        <begin position="110"/>
        <end position="125"/>
    </location>
</feature>
<proteinExistence type="predicted"/>
<reference evidence="2 3" key="1">
    <citation type="submission" date="2019-07" db="EMBL/GenBank/DDBJ databases">
        <title>De Novo Assembly of kiwifruit Actinidia rufa.</title>
        <authorList>
            <person name="Sugita-Konishi S."/>
            <person name="Sato K."/>
            <person name="Mori E."/>
            <person name="Abe Y."/>
            <person name="Kisaki G."/>
            <person name="Hamano K."/>
            <person name="Suezawa K."/>
            <person name="Otani M."/>
            <person name="Fukuda T."/>
            <person name="Manabe T."/>
            <person name="Gomi K."/>
            <person name="Tabuchi M."/>
            <person name="Akimitsu K."/>
            <person name="Kataoka I."/>
        </authorList>
    </citation>
    <scope>NUCLEOTIDE SEQUENCE [LARGE SCALE GENOMIC DNA]</scope>
    <source>
        <strain evidence="3">cv. Fuchu</strain>
    </source>
</reference>
<feature type="compositionally biased region" description="Pro residues" evidence="1">
    <location>
        <begin position="133"/>
        <end position="146"/>
    </location>
</feature>
<protein>
    <submittedName>
        <fullName evidence="2">Uncharacterized protein</fullName>
    </submittedName>
</protein>
<evidence type="ECO:0000256" key="1">
    <source>
        <dbReference type="SAM" id="MobiDB-lite"/>
    </source>
</evidence>
<feature type="region of interest" description="Disordered" evidence="1">
    <location>
        <begin position="1"/>
        <end position="97"/>
    </location>
</feature>
<feature type="region of interest" description="Disordered" evidence="1">
    <location>
        <begin position="110"/>
        <end position="146"/>
    </location>
</feature>
<dbReference type="AlphaFoldDB" id="A0A7J0GUL0"/>
<feature type="compositionally biased region" description="Acidic residues" evidence="1">
    <location>
        <begin position="17"/>
        <end position="35"/>
    </location>
</feature>
<evidence type="ECO:0000313" key="2">
    <source>
        <dbReference type="EMBL" id="GFZ14476.1"/>
    </source>
</evidence>
<evidence type="ECO:0000313" key="3">
    <source>
        <dbReference type="Proteomes" id="UP000585474"/>
    </source>
</evidence>
<keyword evidence="3" id="KW-1185">Reference proteome</keyword>